<feature type="transmembrane region" description="Helical" evidence="2">
    <location>
        <begin position="49"/>
        <end position="69"/>
    </location>
</feature>
<evidence type="ECO:0000256" key="2">
    <source>
        <dbReference type="SAM" id="Phobius"/>
    </source>
</evidence>
<gene>
    <name evidence="3" type="ORF">R1flu_021808</name>
</gene>
<dbReference type="AlphaFoldDB" id="A0ABD1ZQS9"/>
<reference evidence="3 4" key="1">
    <citation type="submission" date="2024-09" db="EMBL/GenBank/DDBJ databases">
        <title>Chromosome-scale assembly of Riccia fluitans.</title>
        <authorList>
            <person name="Paukszto L."/>
            <person name="Sawicki J."/>
            <person name="Karawczyk K."/>
            <person name="Piernik-Szablinska J."/>
            <person name="Szczecinska M."/>
            <person name="Mazdziarz M."/>
        </authorList>
    </citation>
    <scope>NUCLEOTIDE SEQUENCE [LARGE SCALE GENOMIC DNA]</scope>
    <source>
        <strain evidence="3">Rf_01</strain>
        <tissue evidence="3">Aerial parts of the thallus</tissue>
    </source>
</reference>
<feature type="coiled-coil region" evidence="1">
    <location>
        <begin position="120"/>
        <end position="170"/>
    </location>
</feature>
<name>A0ABD1ZQS9_9MARC</name>
<evidence type="ECO:0000256" key="1">
    <source>
        <dbReference type="SAM" id="Coils"/>
    </source>
</evidence>
<evidence type="ECO:0000313" key="4">
    <source>
        <dbReference type="Proteomes" id="UP001605036"/>
    </source>
</evidence>
<keyword evidence="1" id="KW-0175">Coiled coil</keyword>
<comment type="caution">
    <text evidence="3">The sequence shown here is derived from an EMBL/GenBank/DDBJ whole genome shotgun (WGS) entry which is preliminary data.</text>
</comment>
<protein>
    <submittedName>
        <fullName evidence="3">Uncharacterized protein</fullName>
    </submittedName>
</protein>
<dbReference type="Proteomes" id="UP001605036">
    <property type="component" value="Unassembled WGS sequence"/>
</dbReference>
<dbReference type="EMBL" id="JBHFFA010000001">
    <property type="protein sequence ID" value="KAL2653680.1"/>
    <property type="molecule type" value="Genomic_DNA"/>
</dbReference>
<proteinExistence type="predicted"/>
<organism evidence="3 4">
    <name type="scientific">Riccia fluitans</name>
    <dbReference type="NCBI Taxonomy" id="41844"/>
    <lineage>
        <taxon>Eukaryota</taxon>
        <taxon>Viridiplantae</taxon>
        <taxon>Streptophyta</taxon>
        <taxon>Embryophyta</taxon>
        <taxon>Marchantiophyta</taxon>
        <taxon>Marchantiopsida</taxon>
        <taxon>Marchantiidae</taxon>
        <taxon>Marchantiales</taxon>
        <taxon>Ricciaceae</taxon>
        <taxon>Riccia</taxon>
    </lineage>
</organism>
<keyword evidence="4" id="KW-1185">Reference proteome</keyword>
<keyword evidence="2" id="KW-0472">Membrane</keyword>
<sequence length="170" mass="18204">MVVRAVPLSIIRRSTSARGNCTQLRYASTTVASNAGAKATPVPAKKSRAGLWVAAIAITGAAGIGYVYYPQLVIIPPTISPVPPQDLPTKSPVASPADVPAPAHAAAVVEPPKPKVLSPREELDQRVATLKEELGELRKQKRSKLVDMKKRSIKDEIKMIENGIKKLEKA</sequence>
<accession>A0ABD1ZQS9</accession>
<evidence type="ECO:0000313" key="3">
    <source>
        <dbReference type="EMBL" id="KAL2653680.1"/>
    </source>
</evidence>
<keyword evidence="2" id="KW-0812">Transmembrane</keyword>
<keyword evidence="2" id="KW-1133">Transmembrane helix</keyword>